<protein>
    <submittedName>
        <fullName evidence="3">Tricarboxylate transport protein TctC</fullName>
    </submittedName>
    <submittedName>
        <fullName evidence="4">Tripartite tricarboxylate transporter substrate binding protein</fullName>
    </submittedName>
</protein>
<dbReference type="InterPro" id="IPR042100">
    <property type="entry name" value="Bug_dom1"/>
</dbReference>
<evidence type="ECO:0000313" key="6">
    <source>
        <dbReference type="Proteomes" id="UP000397656"/>
    </source>
</evidence>
<comment type="similarity">
    <text evidence="1">Belongs to the UPF0065 (bug) family.</text>
</comment>
<dbReference type="KEGG" id="cbw:RR42_s1888"/>
<dbReference type="Gene3D" id="3.40.190.150">
    <property type="entry name" value="Bordetella uptake gene, domain 1"/>
    <property type="match status" value="1"/>
</dbReference>
<dbReference type="SUPFAM" id="SSF53850">
    <property type="entry name" value="Periplasmic binding protein-like II"/>
    <property type="match status" value="1"/>
</dbReference>
<evidence type="ECO:0000256" key="1">
    <source>
        <dbReference type="ARBA" id="ARBA00006987"/>
    </source>
</evidence>
<proteinExistence type="inferred from homology"/>
<dbReference type="PANTHER" id="PTHR42928:SF5">
    <property type="entry name" value="BLR1237 PROTEIN"/>
    <property type="match status" value="1"/>
</dbReference>
<dbReference type="STRING" id="68895.RR42_s1888"/>
<dbReference type="RefSeq" id="WP_043355327.1">
    <property type="nucleotide sequence ID" value="NZ_CP010537.1"/>
</dbReference>
<dbReference type="Pfam" id="PF03401">
    <property type="entry name" value="TctC"/>
    <property type="match status" value="1"/>
</dbReference>
<dbReference type="GeneID" id="98406343"/>
<dbReference type="EMBL" id="CP062805">
    <property type="protein sequence ID" value="QOT81751.1"/>
    <property type="molecule type" value="Genomic_DNA"/>
</dbReference>
<dbReference type="OrthoDB" id="9780943at2"/>
<feature type="chain" id="PRO_5035988878" evidence="2">
    <location>
        <begin position="26"/>
        <end position="322"/>
    </location>
</feature>
<evidence type="ECO:0000313" key="3">
    <source>
        <dbReference type="EMBL" id="AJG23476.1"/>
    </source>
</evidence>
<feature type="signal peptide" evidence="2">
    <location>
        <begin position="1"/>
        <end position="25"/>
    </location>
</feature>
<dbReference type="InterPro" id="IPR005064">
    <property type="entry name" value="BUG"/>
</dbReference>
<gene>
    <name evidence="4" type="ORF">F7R26_035815</name>
    <name evidence="3" type="ORF">RR42_s1888</name>
</gene>
<reference evidence="3 5" key="1">
    <citation type="journal article" date="2015" name="Genome Announc.">
        <title>Complete Genome Sequence of Cupriavidus basilensis 4G11, Isolated from the Oak Ridge Field Research Center Site.</title>
        <authorList>
            <person name="Ray J."/>
            <person name="Waters R.J."/>
            <person name="Skerker J.M."/>
            <person name="Kuehl J.V."/>
            <person name="Price M.N."/>
            <person name="Huang J."/>
            <person name="Chakraborty R."/>
            <person name="Arkin A.P."/>
            <person name="Deutschbauer A."/>
        </authorList>
    </citation>
    <scope>NUCLEOTIDE SEQUENCE [LARGE SCALE GENOMIC DNA]</scope>
    <source>
        <strain evidence="3">4G11</strain>
    </source>
</reference>
<dbReference type="PANTHER" id="PTHR42928">
    <property type="entry name" value="TRICARBOXYLATE-BINDING PROTEIN"/>
    <property type="match status" value="1"/>
</dbReference>
<dbReference type="GeneID" id="60822435"/>
<name>A0A0C4YS76_9BURK</name>
<evidence type="ECO:0000313" key="4">
    <source>
        <dbReference type="EMBL" id="QOT81751.1"/>
    </source>
</evidence>
<keyword evidence="2" id="KW-0732">Signal</keyword>
<dbReference type="PIRSF" id="PIRSF017082">
    <property type="entry name" value="YflP"/>
    <property type="match status" value="1"/>
</dbReference>
<accession>A0A0C4YS76</accession>
<evidence type="ECO:0000256" key="2">
    <source>
        <dbReference type="SAM" id="SignalP"/>
    </source>
</evidence>
<dbReference type="CDD" id="cd07012">
    <property type="entry name" value="PBP2_Bug_TTT"/>
    <property type="match status" value="1"/>
</dbReference>
<geneLocation type="plasmid" evidence="4 6">
    <name>pRK1-1</name>
</geneLocation>
<sequence>MTKPASAIRRAVLLCSLALPSILYAQQSGPLPVRLFVGYGPGGGTDVVARAVGEELAKIWNRPVIVENRPGANGAIASKAVARAEPDGSILLVMPPSTLIIDANLRPTVAVDPTKELTLVSGLAATPLVVVTPASAPYNNLADLIKAARAANGKFTYGWANLGMRVGMEEFAQKTGVKMTPVGYKSAGQSVPAIVSGEIDMLMIDMAPIAQLVKAGKVKAFAVSTPERSPMLPNVPTFKEAGIDVQLTGTIALYAPAKMPQNAIKKMQSDVATILKNGELRTRMQGTGMEVITQSPEDFEGYLKQRKKSIDAVIKVGDFKLE</sequence>
<organism evidence="3 5">
    <name type="scientific">Cupriavidus basilensis</name>
    <dbReference type="NCBI Taxonomy" id="68895"/>
    <lineage>
        <taxon>Bacteria</taxon>
        <taxon>Pseudomonadati</taxon>
        <taxon>Pseudomonadota</taxon>
        <taxon>Betaproteobacteria</taxon>
        <taxon>Burkholderiales</taxon>
        <taxon>Burkholderiaceae</taxon>
        <taxon>Cupriavidus</taxon>
    </lineage>
</organism>
<dbReference type="Proteomes" id="UP000031843">
    <property type="component" value="Chromosome secondary"/>
</dbReference>
<dbReference type="Gene3D" id="3.40.190.10">
    <property type="entry name" value="Periplasmic binding protein-like II"/>
    <property type="match status" value="1"/>
</dbReference>
<evidence type="ECO:0000313" key="5">
    <source>
        <dbReference type="Proteomes" id="UP000031843"/>
    </source>
</evidence>
<reference evidence="4 6" key="2">
    <citation type="submission" date="2020-10" db="EMBL/GenBank/DDBJ databases">
        <title>Complete genome sequence of Cupriavidus basilensis CCUG 49340T.</title>
        <authorList>
            <person name="Salva-Serra F."/>
            <person name="Donoso R.A."/>
            <person name="Cho K.H."/>
            <person name="Yoo J.A."/>
            <person name="Lee K."/>
            <person name="Yoon S.-H."/>
            <person name="Perez-Pantoja D."/>
            <person name="Moore E.R.B."/>
        </authorList>
    </citation>
    <scope>NUCLEOTIDE SEQUENCE [LARGE SCALE GENOMIC DNA]</scope>
    <source>
        <strain evidence="6">CCUG 49340</strain>
        <strain evidence="4">DSM 11853</strain>
        <plasmid evidence="4 6">pRK1-1</plasmid>
    </source>
</reference>
<dbReference type="AlphaFoldDB" id="A0A0C4YS76"/>
<keyword evidence="5" id="KW-1185">Reference proteome</keyword>
<dbReference type="EMBL" id="CP010537">
    <property type="protein sequence ID" value="AJG23476.1"/>
    <property type="molecule type" value="Genomic_DNA"/>
</dbReference>
<dbReference type="Proteomes" id="UP000397656">
    <property type="component" value="Plasmid pRK1-1"/>
</dbReference>
<keyword evidence="4" id="KW-0614">Plasmid</keyword>